<dbReference type="Gene3D" id="3.90.180.10">
    <property type="entry name" value="Medium-chain alcohol dehydrogenases, catalytic domain"/>
    <property type="match status" value="1"/>
</dbReference>
<gene>
    <name evidence="4" type="ORF">IV02_17915</name>
</gene>
<dbReference type="Proteomes" id="UP000028643">
    <property type="component" value="Unassembled WGS sequence"/>
</dbReference>
<dbReference type="GO" id="GO:0016651">
    <property type="term" value="F:oxidoreductase activity, acting on NAD(P)H"/>
    <property type="evidence" value="ECO:0007669"/>
    <property type="project" value="TreeGrafter"/>
</dbReference>
<dbReference type="InterPro" id="IPR011032">
    <property type="entry name" value="GroES-like_sf"/>
</dbReference>
<name>A0A085V3I9_PSESX</name>
<keyword evidence="2" id="KW-0560">Oxidoreductase</keyword>
<dbReference type="SMART" id="SM00829">
    <property type="entry name" value="PKS_ER"/>
    <property type="match status" value="1"/>
</dbReference>
<dbReference type="InterPro" id="IPR013149">
    <property type="entry name" value="ADH-like_C"/>
</dbReference>
<dbReference type="Pfam" id="PF08240">
    <property type="entry name" value="ADH_N"/>
    <property type="match status" value="1"/>
</dbReference>
<evidence type="ECO:0000259" key="3">
    <source>
        <dbReference type="SMART" id="SM00829"/>
    </source>
</evidence>
<accession>A0A085V3I9</accession>
<dbReference type="EMBL" id="JPQT01000113">
    <property type="protein sequence ID" value="KFE50002.1"/>
    <property type="molecule type" value="Genomic_DNA"/>
</dbReference>
<keyword evidence="1" id="KW-0521">NADP</keyword>
<dbReference type="InterPro" id="IPR036291">
    <property type="entry name" value="NAD(P)-bd_dom_sf"/>
</dbReference>
<dbReference type="GO" id="GO:0070402">
    <property type="term" value="F:NADPH binding"/>
    <property type="evidence" value="ECO:0007669"/>
    <property type="project" value="TreeGrafter"/>
</dbReference>
<dbReference type="Pfam" id="PF00107">
    <property type="entry name" value="ADH_zinc_N"/>
    <property type="match status" value="1"/>
</dbReference>
<evidence type="ECO:0000256" key="2">
    <source>
        <dbReference type="ARBA" id="ARBA00023002"/>
    </source>
</evidence>
<dbReference type="Gene3D" id="3.40.50.720">
    <property type="entry name" value="NAD(P)-binding Rossmann-like Domain"/>
    <property type="match status" value="1"/>
</dbReference>
<feature type="domain" description="Enoyl reductase (ER)" evidence="3">
    <location>
        <begin position="11"/>
        <end position="335"/>
    </location>
</feature>
<dbReference type="InterPro" id="IPR020843">
    <property type="entry name" value="ER"/>
</dbReference>
<evidence type="ECO:0000256" key="1">
    <source>
        <dbReference type="ARBA" id="ARBA00022857"/>
    </source>
</evidence>
<dbReference type="PATRIC" id="fig|317.174.peg.3659"/>
<proteinExistence type="predicted"/>
<dbReference type="InterPro" id="IPR013154">
    <property type="entry name" value="ADH-like_N"/>
</dbReference>
<dbReference type="RefSeq" id="WP_047576760.1">
    <property type="nucleotide sequence ID" value="NZ_JPQT01000113.1"/>
</dbReference>
<comment type="caution">
    <text evidence="4">The sequence shown here is derived from an EMBL/GenBank/DDBJ whole genome shotgun (WGS) entry which is preliminary data.</text>
</comment>
<evidence type="ECO:0000313" key="5">
    <source>
        <dbReference type="Proteomes" id="UP000028643"/>
    </source>
</evidence>
<organism evidence="4 5">
    <name type="scientific">Pseudomonas syringae</name>
    <dbReference type="NCBI Taxonomy" id="317"/>
    <lineage>
        <taxon>Bacteria</taxon>
        <taxon>Pseudomonadati</taxon>
        <taxon>Pseudomonadota</taxon>
        <taxon>Gammaproteobacteria</taxon>
        <taxon>Pseudomonadales</taxon>
        <taxon>Pseudomonadaceae</taxon>
        <taxon>Pseudomonas</taxon>
    </lineage>
</organism>
<dbReference type="SUPFAM" id="SSF51735">
    <property type="entry name" value="NAD(P)-binding Rossmann-fold domains"/>
    <property type="match status" value="1"/>
</dbReference>
<protein>
    <submittedName>
        <fullName evidence="4">Alcohol dehydrogenase</fullName>
    </submittedName>
</protein>
<dbReference type="AlphaFoldDB" id="A0A085V3I9"/>
<sequence length="338" mass="37050">MSRAIRFHHFGSADVLKCEEVTQRPPAANEVLIRVQAIGVSWDDVMRRQGLGLCETRLPAGLGSEMAGIVEAVGERVDDLRVGDRVASFQASDINDYPVYGDTILLPRAALTRYPEQLSPKQASVHYTPFLLAWFAFHELARVQPGQTVLVTEAALSPNIAFVQLGKALGLKVIASTQDAEDKQYLLDRGAAHVIVTDEQDLGMRIHKLTDGQGVHAIFDGVGGPQMSLLGDVLAPRSSLVLFGLRGGNRTPFPAIEAFKKNMRFFVHCLCNFTGKPEFEIAQNAEALSLALEAINRLTVEQGLVADIDRVFRLEQAAKAHHYLEQTTENGRVVLSVE</sequence>
<evidence type="ECO:0000313" key="4">
    <source>
        <dbReference type="EMBL" id="KFE50002.1"/>
    </source>
</evidence>
<dbReference type="CDD" id="cd08268">
    <property type="entry name" value="MDR2"/>
    <property type="match status" value="1"/>
</dbReference>
<dbReference type="SUPFAM" id="SSF50129">
    <property type="entry name" value="GroES-like"/>
    <property type="match status" value="1"/>
</dbReference>
<reference evidence="4 5" key="1">
    <citation type="submission" date="2014-07" db="EMBL/GenBank/DDBJ databases">
        <title>Draft Genome Sequences of Environmental Pseudomonas syringae strains.</title>
        <authorList>
            <person name="Baltrus D.A."/>
            <person name="Berge O."/>
            <person name="Morris C."/>
        </authorList>
    </citation>
    <scope>NUCLEOTIDE SEQUENCE [LARGE SCALE GENOMIC DNA]</scope>
    <source>
        <strain evidence="4 5">CEB003</strain>
    </source>
</reference>
<dbReference type="PANTHER" id="PTHR48106">
    <property type="entry name" value="QUINONE OXIDOREDUCTASE PIG3-RELATED"/>
    <property type="match status" value="1"/>
</dbReference>